<dbReference type="GO" id="GO:0003677">
    <property type="term" value="F:DNA binding"/>
    <property type="evidence" value="ECO:0007669"/>
    <property type="project" value="UniProtKB-KW"/>
</dbReference>
<evidence type="ECO:0000313" key="9">
    <source>
        <dbReference type="Proteomes" id="UP000554837"/>
    </source>
</evidence>
<dbReference type="InterPro" id="IPR040523">
    <property type="entry name" value="AsnC_trans_reg2"/>
</dbReference>
<dbReference type="InterPro" id="IPR050684">
    <property type="entry name" value="HTH-Siroheme_Decarb"/>
</dbReference>
<dbReference type="InterPro" id="IPR053953">
    <property type="entry name" value="NirdL-like_HTH"/>
</dbReference>
<keyword evidence="1" id="KW-0456">Lyase</keyword>
<organism evidence="8 9">
    <name type="scientific">Inhella inkyongensis</name>
    <dbReference type="NCBI Taxonomy" id="392593"/>
    <lineage>
        <taxon>Bacteria</taxon>
        <taxon>Pseudomonadati</taxon>
        <taxon>Pseudomonadota</taxon>
        <taxon>Betaproteobacteria</taxon>
        <taxon>Burkholderiales</taxon>
        <taxon>Sphaerotilaceae</taxon>
        <taxon>Inhella</taxon>
    </lineage>
</organism>
<evidence type="ECO:0000256" key="1">
    <source>
        <dbReference type="ARBA" id="ARBA00023239"/>
    </source>
</evidence>
<dbReference type="EMBL" id="JACHHO010000002">
    <property type="protein sequence ID" value="MBB5204701.1"/>
    <property type="molecule type" value="Genomic_DNA"/>
</dbReference>
<evidence type="ECO:0000256" key="5">
    <source>
        <dbReference type="ARBA" id="ARBA00048470"/>
    </source>
</evidence>
<evidence type="ECO:0000256" key="4">
    <source>
        <dbReference type="ARBA" id="ARBA00023471"/>
    </source>
</evidence>
<comment type="caution">
    <text evidence="8">The sequence shown here is derived from an EMBL/GenBank/DDBJ whole genome shotgun (WGS) entry which is preliminary data.</text>
</comment>
<sequence length="158" mass="17523">MAEFPGATDLRLMAHLHGGFPLSDHPYAEVGAQLGLSESEVIARLQRLLEQGWLTRFGPLFQIERAGGQFVLAALAVPEARYAEVTAQVNAHPEVAHNYRREHPLLNQWFVVGASSPQQAEACMAAIEIETGLAVYRFPKLREFFVELKLPLEQACAD</sequence>
<dbReference type="PANTHER" id="PTHR43413">
    <property type="entry name" value="TRANSCRIPTIONAL REGULATOR, ASNC FAMILY"/>
    <property type="match status" value="1"/>
</dbReference>
<evidence type="ECO:0000259" key="6">
    <source>
        <dbReference type="Pfam" id="PF17805"/>
    </source>
</evidence>
<accession>A0A840S825</accession>
<dbReference type="GO" id="GO:0016829">
    <property type="term" value="F:lyase activity"/>
    <property type="evidence" value="ECO:0007669"/>
    <property type="project" value="UniProtKB-KW"/>
</dbReference>
<reference evidence="8 9" key="1">
    <citation type="submission" date="2020-08" db="EMBL/GenBank/DDBJ databases">
        <title>Genomic Encyclopedia of Type Strains, Phase IV (KMG-IV): sequencing the most valuable type-strain genomes for metagenomic binning, comparative biology and taxonomic classification.</title>
        <authorList>
            <person name="Goeker M."/>
        </authorList>
    </citation>
    <scope>NUCLEOTIDE SEQUENCE [LARGE SCALE GENOMIC DNA]</scope>
    <source>
        <strain evidence="8 9">DSM 23958</strain>
    </source>
</reference>
<dbReference type="AlphaFoldDB" id="A0A840S825"/>
<dbReference type="PROSITE" id="PS00519">
    <property type="entry name" value="HTH_ASNC_1"/>
    <property type="match status" value="1"/>
</dbReference>
<dbReference type="PANTHER" id="PTHR43413:SF1">
    <property type="entry name" value="SIROHEME DECARBOXYLASE NIRL SUBUNIT"/>
    <property type="match status" value="1"/>
</dbReference>
<comment type="similarity">
    <text evidence="3">Belongs to the Ahb/Nir family.</text>
</comment>
<dbReference type="EC" id="4.1.1.111" evidence="4"/>
<feature type="domain" description="Siroheme decarboxylase NirL-like HTH" evidence="7">
    <location>
        <begin position="11"/>
        <end position="52"/>
    </location>
</feature>
<dbReference type="RefSeq" id="WP_246071512.1">
    <property type="nucleotide sequence ID" value="NZ_CP040709.1"/>
</dbReference>
<gene>
    <name evidence="8" type="ORF">HNQ51_002015</name>
</gene>
<keyword evidence="8" id="KW-0238">DNA-binding</keyword>
<dbReference type="Gene3D" id="3.30.70.3460">
    <property type="match status" value="1"/>
</dbReference>
<dbReference type="Pfam" id="PF17805">
    <property type="entry name" value="AsnC_trans_reg2"/>
    <property type="match status" value="1"/>
</dbReference>
<proteinExistence type="inferred from homology"/>
<evidence type="ECO:0000256" key="2">
    <source>
        <dbReference type="ARBA" id="ARBA00023444"/>
    </source>
</evidence>
<comment type="pathway">
    <text evidence="2">Porphyrin-containing compound metabolism.</text>
</comment>
<comment type="catalytic activity">
    <reaction evidence="5">
        <text>siroheme + 2 H(+) = 12,18-didecarboxysiroheme + 2 CO2</text>
        <dbReference type="Rhea" id="RHEA:19093"/>
        <dbReference type="ChEBI" id="CHEBI:15378"/>
        <dbReference type="ChEBI" id="CHEBI:16526"/>
        <dbReference type="ChEBI" id="CHEBI:60052"/>
        <dbReference type="ChEBI" id="CHEBI:140497"/>
        <dbReference type="EC" id="4.1.1.111"/>
    </reaction>
</comment>
<evidence type="ECO:0000256" key="3">
    <source>
        <dbReference type="ARBA" id="ARBA00023457"/>
    </source>
</evidence>
<evidence type="ECO:0000313" key="8">
    <source>
        <dbReference type="EMBL" id="MBB5204701.1"/>
    </source>
</evidence>
<protein>
    <recommendedName>
        <fullName evidence="4">siroheme decarboxylase</fullName>
        <ecNumber evidence="4">4.1.1.111</ecNumber>
    </recommendedName>
</protein>
<evidence type="ECO:0000259" key="7">
    <source>
        <dbReference type="Pfam" id="PF22451"/>
    </source>
</evidence>
<dbReference type="InterPro" id="IPR036388">
    <property type="entry name" value="WH-like_DNA-bd_sf"/>
</dbReference>
<dbReference type="Proteomes" id="UP000554837">
    <property type="component" value="Unassembled WGS sequence"/>
</dbReference>
<dbReference type="Gene3D" id="1.10.10.10">
    <property type="entry name" value="Winged helix-like DNA-binding domain superfamily/Winged helix DNA-binding domain"/>
    <property type="match status" value="1"/>
</dbReference>
<keyword evidence="9" id="KW-1185">Reference proteome</keyword>
<name>A0A840S825_9BURK</name>
<dbReference type="Pfam" id="PF22451">
    <property type="entry name" value="NirdL-like_HTH"/>
    <property type="match status" value="1"/>
</dbReference>
<dbReference type="InterPro" id="IPR019885">
    <property type="entry name" value="Tscrpt_reg_HTH_AsnC-type_CS"/>
</dbReference>
<feature type="domain" description="Siroheme decarboxylase AsnC-like ligand binding" evidence="6">
    <location>
        <begin position="71"/>
        <end position="144"/>
    </location>
</feature>